<dbReference type="Proteomes" id="UP000826195">
    <property type="component" value="Unassembled WGS sequence"/>
</dbReference>
<evidence type="ECO:0000313" key="1">
    <source>
        <dbReference type="EMBL" id="KAH0567928.1"/>
    </source>
</evidence>
<evidence type="ECO:0000313" key="2">
    <source>
        <dbReference type="Proteomes" id="UP000826195"/>
    </source>
</evidence>
<reference evidence="1 2" key="1">
    <citation type="journal article" date="2021" name="J. Hered.">
        <title>A chromosome-level genome assembly of the parasitoid wasp, Cotesia glomerata (Hymenoptera: Braconidae).</title>
        <authorList>
            <person name="Pinto B.J."/>
            <person name="Weis J.J."/>
            <person name="Gamble T."/>
            <person name="Ode P.J."/>
            <person name="Paul R."/>
            <person name="Zaspel J.M."/>
        </authorList>
    </citation>
    <scope>NUCLEOTIDE SEQUENCE [LARGE SCALE GENOMIC DNA]</scope>
    <source>
        <strain evidence="1">CgM1</strain>
    </source>
</reference>
<name>A0AAV7J876_COTGL</name>
<comment type="caution">
    <text evidence="1">The sequence shown here is derived from an EMBL/GenBank/DDBJ whole genome shotgun (WGS) entry which is preliminary data.</text>
</comment>
<accession>A0AAV7J876</accession>
<proteinExistence type="predicted"/>
<sequence>MCALPLLPSEQITICYRKIRESIPQEEQQSYDEFFNSICGEMDGSNYWYSNKHGNNDIWKILRYNQYVAYGAESNLKKLDEGKDPCNKNCPTSHLILQGGKPDIEKLWRKFLNDTFDIDHILRCLRLQVRPCYDILNNSDQQRIRCSVLLIDNVQQQAQLQEEDNDIVMLDHDYLQVAAVEEVERHANEDDVIAAHDICQPLDEAANLDAADNVIANDVNVADDVGQLLAEAANPDAADAVNPDDVIAAHVVDQPLAEAARVVAGDLSEDDDQIGINVNDDFDFLADARNGNNNRIAELEARGFTNLRYIGSGRVISVRREDDHEAIEEEEGREDIVNASIRGVFFILLRIIARPPYRNDNDEISAKCCVCLENRIA</sequence>
<protein>
    <submittedName>
        <fullName evidence="1">Uncharacterized protein</fullName>
    </submittedName>
</protein>
<organism evidence="1 2">
    <name type="scientific">Cotesia glomerata</name>
    <name type="common">Lepidopteran parasitic wasp</name>
    <name type="synonym">Apanteles glomeratus</name>
    <dbReference type="NCBI Taxonomy" id="32391"/>
    <lineage>
        <taxon>Eukaryota</taxon>
        <taxon>Metazoa</taxon>
        <taxon>Ecdysozoa</taxon>
        <taxon>Arthropoda</taxon>
        <taxon>Hexapoda</taxon>
        <taxon>Insecta</taxon>
        <taxon>Pterygota</taxon>
        <taxon>Neoptera</taxon>
        <taxon>Endopterygota</taxon>
        <taxon>Hymenoptera</taxon>
        <taxon>Apocrita</taxon>
        <taxon>Ichneumonoidea</taxon>
        <taxon>Braconidae</taxon>
        <taxon>Microgastrinae</taxon>
        <taxon>Cotesia</taxon>
    </lineage>
</organism>
<gene>
    <name evidence="1" type="ORF">KQX54_016255</name>
</gene>
<dbReference type="AlphaFoldDB" id="A0AAV7J876"/>
<keyword evidence="2" id="KW-1185">Reference proteome</keyword>
<dbReference type="EMBL" id="JAHXZJ010000001">
    <property type="protein sequence ID" value="KAH0567928.1"/>
    <property type="molecule type" value="Genomic_DNA"/>
</dbReference>